<feature type="transmembrane region" description="Helical" evidence="17">
    <location>
        <begin position="1350"/>
        <end position="1368"/>
    </location>
</feature>
<evidence type="ECO:0000256" key="15">
    <source>
        <dbReference type="PROSITE-ProRule" id="PRU00023"/>
    </source>
</evidence>
<dbReference type="GO" id="GO:0007231">
    <property type="term" value="P:osmosensory signaling pathway"/>
    <property type="evidence" value="ECO:0007669"/>
    <property type="project" value="TreeGrafter"/>
</dbReference>
<dbReference type="PROSITE" id="PS50297">
    <property type="entry name" value="ANK_REP_REGION"/>
    <property type="match status" value="3"/>
</dbReference>
<keyword evidence="9 17" id="KW-1133">Transmembrane helix</keyword>
<keyword evidence="6 17" id="KW-0812">Transmembrane</keyword>
<keyword evidence="5" id="KW-0107">Calcium channel</keyword>
<evidence type="ECO:0000256" key="10">
    <source>
        <dbReference type="ARBA" id="ARBA00023043"/>
    </source>
</evidence>
<dbReference type="InterPro" id="IPR036770">
    <property type="entry name" value="Ankyrin_rpt-contain_sf"/>
</dbReference>
<dbReference type="FunFam" id="1.25.40.20:FF:000018">
    <property type="entry name" value="Transient receptor potential cation channel subfamily V member 1"/>
    <property type="match status" value="1"/>
</dbReference>
<evidence type="ECO:0000256" key="11">
    <source>
        <dbReference type="ARBA" id="ARBA00023065"/>
    </source>
</evidence>
<feature type="domain" description="Ion transport" evidence="18">
    <location>
        <begin position="518"/>
        <end position="671"/>
    </location>
</feature>
<evidence type="ECO:0000256" key="2">
    <source>
        <dbReference type="ARBA" id="ARBA00022448"/>
    </source>
</evidence>
<evidence type="ECO:0000256" key="13">
    <source>
        <dbReference type="ARBA" id="ARBA00023303"/>
    </source>
</evidence>
<feature type="region of interest" description="Disordered" evidence="16">
    <location>
        <begin position="814"/>
        <end position="840"/>
    </location>
</feature>
<feature type="transmembrane region" description="Helical" evidence="17">
    <location>
        <begin position="477"/>
        <end position="495"/>
    </location>
</feature>
<name>A0A9Q0XBQ6_9SAUR</name>
<dbReference type="InterPro" id="IPR008347">
    <property type="entry name" value="TrpV1-4"/>
</dbReference>
<dbReference type="SMART" id="SM00248">
    <property type="entry name" value="ANK"/>
    <property type="match status" value="7"/>
</dbReference>
<dbReference type="Gene3D" id="1.25.40.20">
    <property type="entry name" value="Ankyrin repeat-containing domain"/>
    <property type="match status" value="2"/>
</dbReference>
<keyword evidence="8" id="KW-0106">Calcium</keyword>
<evidence type="ECO:0000256" key="4">
    <source>
        <dbReference type="ARBA" id="ARBA00022568"/>
    </source>
</evidence>
<evidence type="ECO:0000256" key="7">
    <source>
        <dbReference type="ARBA" id="ARBA00022737"/>
    </source>
</evidence>
<keyword evidence="2" id="KW-0813">Transport</keyword>
<feature type="region of interest" description="Disordered" evidence="16">
    <location>
        <begin position="1551"/>
        <end position="1572"/>
    </location>
</feature>
<evidence type="ECO:0000256" key="16">
    <source>
        <dbReference type="SAM" id="MobiDB-lite"/>
    </source>
</evidence>
<dbReference type="Pfam" id="PF00520">
    <property type="entry name" value="Ion_trans"/>
    <property type="match status" value="2"/>
</dbReference>
<comment type="caution">
    <text evidence="19">The sequence shown here is derived from an EMBL/GenBank/DDBJ whole genome shotgun (WGS) entry which is preliminary data.</text>
</comment>
<feature type="transmembrane region" description="Helical" evidence="17">
    <location>
        <begin position="1241"/>
        <end position="1263"/>
    </location>
</feature>
<evidence type="ECO:0000256" key="12">
    <source>
        <dbReference type="ARBA" id="ARBA00023136"/>
    </source>
</evidence>
<feature type="repeat" description="ANK" evidence="15">
    <location>
        <begin position="1016"/>
        <end position="1048"/>
    </location>
</feature>
<keyword evidence="11" id="KW-0406">Ion transport</keyword>
<feature type="transmembrane region" description="Helical" evidence="17">
    <location>
        <begin position="566"/>
        <end position="588"/>
    </location>
</feature>
<evidence type="ECO:0000256" key="5">
    <source>
        <dbReference type="ARBA" id="ARBA00022673"/>
    </source>
</evidence>
<dbReference type="PRINTS" id="PR01768">
    <property type="entry name" value="TRPVRECEPTOR"/>
</dbReference>
<dbReference type="InterPro" id="IPR024862">
    <property type="entry name" value="TRPV"/>
</dbReference>
<dbReference type="GO" id="GO:0098703">
    <property type="term" value="P:calcium ion import across plasma membrane"/>
    <property type="evidence" value="ECO:0007669"/>
    <property type="project" value="TreeGrafter"/>
</dbReference>
<keyword evidence="10 15" id="KW-0040">ANK repeat</keyword>
<feature type="transmembrane region" description="Helical" evidence="17">
    <location>
        <begin position="644"/>
        <end position="667"/>
    </location>
</feature>
<dbReference type="Pfam" id="PF12796">
    <property type="entry name" value="Ank_2"/>
    <property type="match status" value="3"/>
</dbReference>
<dbReference type="FunFam" id="1.25.40.20:FF:000101">
    <property type="entry name" value="Transient receptor potential cation channel subfamily V member 3"/>
    <property type="match status" value="1"/>
</dbReference>
<keyword evidence="4" id="KW-0109">Calcium transport</keyword>
<dbReference type="InterPro" id="IPR002110">
    <property type="entry name" value="Ankyrin_rpt"/>
</dbReference>
<organism evidence="19 20">
    <name type="scientific">Phrynocephalus forsythii</name>
    <dbReference type="NCBI Taxonomy" id="171643"/>
    <lineage>
        <taxon>Eukaryota</taxon>
        <taxon>Metazoa</taxon>
        <taxon>Chordata</taxon>
        <taxon>Craniata</taxon>
        <taxon>Vertebrata</taxon>
        <taxon>Euteleostomi</taxon>
        <taxon>Lepidosauria</taxon>
        <taxon>Squamata</taxon>
        <taxon>Bifurcata</taxon>
        <taxon>Unidentata</taxon>
        <taxon>Episquamata</taxon>
        <taxon>Toxicofera</taxon>
        <taxon>Iguania</taxon>
        <taxon>Acrodonta</taxon>
        <taxon>Agamidae</taxon>
        <taxon>Agaminae</taxon>
        <taxon>Phrynocephalus</taxon>
    </lineage>
</organism>
<dbReference type="GO" id="GO:0005262">
    <property type="term" value="F:calcium channel activity"/>
    <property type="evidence" value="ECO:0007669"/>
    <property type="project" value="UniProtKB-KW"/>
</dbReference>
<evidence type="ECO:0000256" key="14">
    <source>
        <dbReference type="ARBA" id="ARBA00036634"/>
    </source>
</evidence>
<evidence type="ECO:0000256" key="3">
    <source>
        <dbReference type="ARBA" id="ARBA00022475"/>
    </source>
</evidence>
<feature type="repeat" description="ANK" evidence="15">
    <location>
        <begin position="204"/>
        <end position="236"/>
    </location>
</feature>
<dbReference type="GO" id="GO:0007015">
    <property type="term" value="P:actin filament organization"/>
    <property type="evidence" value="ECO:0007669"/>
    <property type="project" value="TreeGrafter"/>
</dbReference>
<feature type="repeat" description="ANK" evidence="15">
    <location>
        <begin position="1142"/>
        <end position="1165"/>
    </location>
</feature>
<evidence type="ECO:0000256" key="6">
    <source>
        <dbReference type="ARBA" id="ARBA00022692"/>
    </source>
</evidence>
<dbReference type="InterPro" id="IPR005821">
    <property type="entry name" value="Ion_trans_dom"/>
</dbReference>
<dbReference type="PROSITE" id="PS50088">
    <property type="entry name" value="ANK_REPEAT"/>
    <property type="match status" value="3"/>
</dbReference>
<dbReference type="NCBIfam" id="TIGR00870">
    <property type="entry name" value="trp"/>
    <property type="match status" value="1"/>
</dbReference>
<keyword evidence="12 17" id="KW-0472">Membrane</keyword>
<feature type="transmembrane region" description="Helical" evidence="17">
    <location>
        <begin position="525"/>
        <end position="545"/>
    </location>
</feature>
<comment type="subcellular location">
    <subcellularLocation>
        <location evidence="1">Cell membrane</location>
        <topology evidence="1">Multi-pass membrane protein</topology>
    </subcellularLocation>
</comment>
<feature type="transmembrane region" description="Helical" evidence="17">
    <location>
        <begin position="1322"/>
        <end position="1344"/>
    </location>
</feature>
<sequence>MSGILGKMRKLGSSDLDESEAPDDHAEGEDSASSTPSSSVRATKHGLFARRARFGIGDGEKDMAPMDSFYQMDHLVSNSVIKFSLSLERGRCGNHCAKLLSTASIGVRAEKSFKIYDRRRLFDAVAKGDPSDLDDLLVYLLETLKTLTDEEFKEPDTGKTCLLKAMLNLHNGWNDTIPLLLEVAEKTENLKDFVNAEYTDGYYKGQTALHIAIERRNCYLVELLVKNGADVHAKAHGEFFQKIKGRPGFYFGELPLSLAACTNQLNIAKFLLENPYHPADIAAQDSMGNTVLHALVEIADNTEDNTKFVTNVYNEILILGARINPTLKLEEISNRRALTPLTLAAKTGKIQVFAYILRREMKVPECRHLSRKFTEWAYGPVHSSLYDLSSIDTCEKNSVLEIIAYSSETPNRHEMLLVEPLNQLLQDKWDRFAKLLFYFNFFVYAAHVLILTVAAYYRPTKKQGTPPFAFHHTTGEYFRVTGEILSVLGGFYFFFRGIKYFKQRRPSLKAIFTDSYSEVLFGEELYVVFMVLALALGWANLLYYTRGFQQMGIYSVMLEKMMLRDLCRFIVVYSLFHLGFSTAVVTLIEEDDEGQESLNQSSCFCPFKRRPSYNNLYSTCLELFKFTIGMGDLEFTEHYRFKSVFVTLLVLYVILTYILLLNMLIALMGETRAITILNIENSYWNCIVNPFRSGREVLVGTTPDGKDDYRWCFRVDEVNWTTWNTNLGIINEDPGGCNEDLKRNLSFSLKPGRVSGKNWRTLVPILRDGKREGSLKPISEEYAVPDQPEIRKKSLPKWMIKDVKEMVPLLVPKKANLPGTPPPPGALLEKRSAESTPTKKSSHFFLEIEAFESIAEPSRISPPVFPKPMDSNIRPCASANCEDMDSPQSLQDDMTEYTPNAESYCTSSSQCARQNNRRKKLKKYLFRAVSEGDTEEVRVLLEELKERSHACRNLTVQDYLMKKMTSSDTGKTCLMKALLNINPNTKDVVNLLLSFAEENLILGRLINAAYTEEAYRGQTALNIAIERRQYDITQTLIEKGADVNAHAQGVFFNPKNKHEGFYFGETPLALAACTNQPDIVALLMGNGKTDITSRDSRGNNILHALVTVAEDSKTQNDFVSRMYDAILRKSRSRDLEMMKNKEGLTPLQLAAKTGKLEILKYILSREIKEKSIRSISRKFTDWAYGPVQSNLYDLTELDTTSENSVLDIIVYNTNIGNRHEMLALEPLNSLLRVKWKRFARYMFFLSCCLYFTYNVVLTLISYYRPQADTPPPYPLAMTSGLGRLQLTGQVAVMLGAIFIAIKESVAIFLLRPCDLHSILSDAWFHFAFFIQAVLVVFSVCLYLFSYKEHLACLVLAMSLGWANMLYFTRGLQSMGIYSVMIQQVILNDVIKFMAVYIVFLLGFGVALAALIEDCPENSTCSSYSTLGSIEIELFRLTLGLGDMDIHENAKYPVLFLLLLISYVVLTFVLLLNMLIALMGETVEDISKESEHIWRLQRARTIVETEKLLPKFLRRKFQLGEWCKVADHDTRLCLRINEVKWTEWKTHVAFINEDPGPTAHDKTQEEASRSNSKTTLNTYEEIYDLPETTV</sequence>
<evidence type="ECO:0000256" key="1">
    <source>
        <dbReference type="ARBA" id="ARBA00004651"/>
    </source>
</evidence>
<reference evidence="19" key="1">
    <citation type="journal article" date="2023" name="DNA Res.">
        <title>Chromosome-level genome assembly of Phrynocephalus forsythii using third-generation DNA sequencing and Hi-C analysis.</title>
        <authorList>
            <person name="Qi Y."/>
            <person name="Zhao W."/>
            <person name="Zhao Y."/>
            <person name="Niu C."/>
            <person name="Cao S."/>
            <person name="Zhang Y."/>
        </authorList>
    </citation>
    <scope>NUCLEOTIDE SEQUENCE</scope>
    <source>
        <tissue evidence="19">Muscle</tissue>
    </source>
</reference>
<dbReference type="SUPFAM" id="SSF48403">
    <property type="entry name" value="Ankyrin repeat"/>
    <property type="match status" value="2"/>
</dbReference>
<evidence type="ECO:0000313" key="19">
    <source>
        <dbReference type="EMBL" id="KAJ7308805.1"/>
    </source>
</evidence>
<keyword evidence="3" id="KW-1003">Cell membrane</keyword>
<feature type="compositionally biased region" description="Acidic residues" evidence="16">
    <location>
        <begin position="15"/>
        <end position="30"/>
    </location>
</feature>
<dbReference type="Proteomes" id="UP001142489">
    <property type="component" value="Unassembled WGS sequence"/>
</dbReference>
<feature type="transmembrane region" description="Helical" evidence="17">
    <location>
        <begin position="435"/>
        <end position="457"/>
    </location>
</feature>
<accession>A0A9Q0XBQ6</accession>
<dbReference type="EMBL" id="JAPFRF010000017">
    <property type="protein sequence ID" value="KAJ7308805.1"/>
    <property type="molecule type" value="Genomic_DNA"/>
</dbReference>
<proteinExistence type="predicted"/>
<keyword evidence="20" id="KW-1185">Reference proteome</keyword>
<keyword evidence="13" id="KW-0407">Ion channel</keyword>
<feature type="domain" description="Ion transport" evidence="18">
    <location>
        <begin position="1253"/>
        <end position="1489"/>
    </location>
</feature>
<dbReference type="PANTHER" id="PTHR10582:SF6">
    <property type="entry name" value="TRANSIENT RECEPTOR POTENTIAL CATION CHANNEL SUBFAMILY V MEMBER 3"/>
    <property type="match status" value="1"/>
</dbReference>
<protein>
    <recommendedName>
        <fullName evidence="18">Ion transport domain-containing protein</fullName>
    </recommendedName>
</protein>
<comment type="catalytic activity">
    <reaction evidence="14">
        <text>Ca(2+)(in) = Ca(2+)(out)</text>
        <dbReference type="Rhea" id="RHEA:29671"/>
        <dbReference type="ChEBI" id="CHEBI:29108"/>
    </reaction>
</comment>
<dbReference type="GO" id="GO:0005886">
    <property type="term" value="C:plasma membrane"/>
    <property type="evidence" value="ECO:0007669"/>
    <property type="project" value="UniProtKB-SubCell"/>
</dbReference>
<evidence type="ECO:0000313" key="20">
    <source>
        <dbReference type="Proteomes" id="UP001142489"/>
    </source>
</evidence>
<feature type="transmembrane region" description="Helical" evidence="17">
    <location>
        <begin position="1389"/>
        <end position="1411"/>
    </location>
</feature>
<evidence type="ECO:0000256" key="9">
    <source>
        <dbReference type="ARBA" id="ARBA00022989"/>
    </source>
</evidence>
<dbReference type="CDD" id="cd22194">
    <property type="entry name" value="TRPV3"/>
    <property type="match status" value="1"/>
</dbReference>
<gene>
    <name evidence="19" type="ORF">JRQ81_008072</name>
</gene>
<evidence type="ECO:0000256" key="8">
    <source>
        <dbReference type="ARBA" id="ARBA00022837"/>
    </source>
</evidence>
<dbReference type="PANTHER" id="PTHR10582">
    <property type="entry name" value="TRANSIENT RECEPTOR POTENTIAL ION CHANNEL PROTEIN"/>
    <property type="match status" value="1"/>
</dbReference>
<feature type="region of interest" description="Disordered" evidence="16">
    <location>
        <begin position="1"/>
        <end position="42"/>
    </location>
</feature>
<dbReference type="GO" id="GO:0005929">
    <property type="term" value="C:cilium"/>
    <property type="evidence" value="ECO:0007669"/>
    <property type="project" value="TreeGrafter"/>
</dbReference>
<keyword evidence="7" id="KW-0677">Repeat</keyword>
<dbReference type="OrthoDB" id="533508at2759"/>
<evidence type="ECO:0000259" key="18">
    <source>
        <dbReference type="Pfam" id="PF00520"/>
    </source>
</evidence>
<feature type="transmembrane region" description="Helical" evidence="17">
    <location>
        <begin position="1290"/>
        <end position="1310"/>
    </location>
</feature>
<evidence type="ECO:0000256" key="17">
    <source>
        <dbReference type="SAM" id="Phobius"/>
    </source>
</evidence>
<feature type="compositionally biased region" description="Basic and acidic residues" evidence="16">
    <location>
        <begin position="1558"/>
        <end position="1567"/>
    </location>
</feature>
<feature type="transmembrane region" description="Helical" evidence="17">
    <location>
        <begin position="1453"/>
        <end position="1477"/>
    </location>
</feature>